<gene>
    <name evidence="2" type="ORF">Anas_08033</name>
</gene>
<proteinExistence type="predicted"/>
<reference evidence="2 3" key="1">
    <citation type="journal article" date="2019" name="PLoS Biol.">
        <title>Sex chromosomes control vertical transmission of feminizing Wolbachia symbionts in an isopod.</title>
        <authorList>
            <person name="Becking T."/>
            <person name="Chebbi M.A."/>
            <person name="Giraud I."/>
            <person name="Moumen B."/>
            <person name="Laverre T."/>
            <person name="Caubet Y."/>
            <person name="Peccoud J."/>
            <person name="Gilbert C."/>
            <person name="Cordaux R."/>
        </authorList>
    </citation>
    <scope>NUCLEOTIDE SEQUENCE [LARGE SCALE GENOMIC DNA]</scope>
    <source>
        <strain evidence="2">ANa2</strain>
        <tissue evidence="2">Whole body excluding digestive tract and cuticle</tissue>
    </source>
</reference>
<dbReference type="AlphaFoldDB" id="A0A5N5SK65"/>
<feature type="compositionally biased region" description="Basic and acidic residues" evidence="1">
    <location>
        <begin position="81"/>
        <end position="113"/>
    </location>
</feature>
<accession>A0A5N5SK65</accession>
<feature type="region of interest" description="Disordered" evidence="1">
    <location>
        <begin position="81"/>
        <end position="160"/>
    </location>
</feature>
<comment type="caution">
    <text evidence="2">The sequence shown here is derived from an EMBL/GenBank/DDBJ whole genome shotgun (WGS) entry which is preliminary data.</text>
</comment>
<feature type="non-terminal residue" evidence="2">
    <location>
        <position position="1"/>
    </location>
</feature>
<dbReference type="EMBL" id="SEYY01024454">
    <property type="protein sequence ID" value="KAB7494108.1"/>
    <property type="molecule type" value="Genomic_DNA"/>
</dbReference>
<keyword evidence="3" id="KW-1185">Reference proteome</keyword>
<name>A0A5N5SK65_9CRUS</name>
<evidence type="ECO:0000256" key="1">
    <source>
        <dbReference type="SAM" id="MobiDB-lite"/>
    </source>
</evidence>
<feature type="compositionally biased region" description="Polar residues" evidence="1">
    <location>
        <begin position="124"/>
        <end position="133"/>
    </location>
</feature>
<evidence type="ECO:0000313" key="3">
    <source>
        <dbReference type="Proteomes" id="UP000326759"/>
    </source>
</evidence>
<organism evidence="2 3">
    <name type="scientific">Armadillidium nasatum</name>
    <dbReference type="NCBI Taxonomy" id="96803"/>
    <lineage>
        <taxon>Eukaryota</taxon>
        <taxon>Metazoa</taxon>
        <taxon>Ecdysozoa</taxon>
        <taxon>Arthropoda</taxon>
        <taxon>Crustacea</taxon>
        <taxon>Multicrustacea</taxon>
        <taxon>Malacostraca</taxon>
        <taxon>Eumalacostraca</taxon>
        <taxon>Peracarida</taxon>
        <taxon>Isopoda</taxon>
        <taxon>Oniscidea</taxon>
        <taxon>Crinocheta</taxon>
        <taxon>Armadillidiidae</taxon>
        <taxon>Armadillidium</taxon>
    </lineage>
</organism>
<evidence type="ECO:0000313" key="2">
    <source>
        <dbReference type="EMBL" id="KAB7494108.1"/>
    </source>
</evidence>
<feature type="compositionally biased region" description="Polar residues" evidence="1">
    <location>
        <begin position="141"/>
        <end position="157"/>
    </location>
</feature>
<protein>
    <submittedName>
        <fullName evidence="2">Uncharacterized protein</fullName>
    </submittedName>
</protein>
<dbReference type="Proteomes" id="UP000326759">
    <property type="component" value="Unassembled WGS sequence"/>
</dbReference>
<sequence length="181" mass="20292">EENFGHTIHPLQKSEASLSILESARDRMVTSPLSSNNVPCNAYPIIDKKKTPLRLTLKKTIQIEKKVKKIFGECKENSKQYRKSEKLTRAEKDVDNKVKNNKHEKGSDLDKVGKLLQEVLRKTPGQNQENSEYQPVAEASSGGSDTGYSSRCSTPPASNVAVDANLDEDKFDVKRWVEMSV</sequence>